<evidence type="ECO:0000256" key="1">
    <source>
        <dbReference type="ARBA" id="ARBA00004127"/>
    </source>
</evidence>
<dbReference type="InterPro" id="IPR004131">
    <property type="entry name" value="PPase-energised_H-pump"/>
</dbReference>
<proteinExistence type="predicted"/>
<evidence type="ECO:0000256" key="3">
    <source>
        <dbReference type="ARBA" id="ARBA00022692"/>
    </source>
</evidence>
<dbReference type="PANTHER" id="PTHR31998">
    <property type="entry name" value="K(+)-INSENSITIVE PYROPHOSPHATE-ENERGIZED PROTON PUMP"/>
    <property type="match status" value="1"/>
</dbReference>
<feature type="transmembrane region" description="Helical" evidence="9">
    <location>
        <begin position="160"/>
        <end position="179"/>
    </location>
</feature>
<evidence type="ECO:0000313" key="10">
    <source>
        <dbReference type="EMBL" id="SVD80752.1"/>
    </source>
</evidence>
<organism evidence="10">
    <name type="scientific">marine metagenome</name>
    <dbReference type="NCBI Taxonomy" id="408172"/>
    <lineage>
        <taxon>unclassified sequences</taxon>
        <taxon>metagenomes</taxon>
        <taxon>ecological metagenomes</taxon>
    </lineage>
</organism>
<evidence type="ECO:0000256" key="5">
    <source>
        <dbReference type="ARBA" id="ARBA00022967"/>
    </source>
</evidence>
<dbReference type="AlphaFoldDB" id="A0A382YBS3"/>
<keyword evidence="7" id="KW-0406">Ion transport</keyword>
<comment type="subcellular location">
    <subcellularLocation>
        <location evidence="1">Endomembrane system</location>
        <topology evidence="1">Multi-pass membrane protein</topology>
    </subcellularLocation>
</comment>
<keyword evidence="4" id="KW-0460">Magnesium</keyword>
<keyword evidence="8 9" id="KW-0472">Membrane</keyword>
<feature type="transmembrane region" description="Helical" evidence="9">
    <location>
        <begin position="232"/>
        <end position="263"/>
    </location>
</feature>
<evidence type="ECO:0008006" key="11">
    <source>
        <dbReference type="Google" id="ProtNLM"/>
    </source>
</evidence>
<keyword evidence="2" id="KW-0813">Transport</keyword>
<sequence>AGIAIGLVTEYYTAGSPVVKIAESSETGVATVMITGLAVAMESCAIPVIIITIAIYFGSVFAGLYGVALAAVGMLATVGITMSVDAYGPIADNAGGISEMAGLGEETRKITDGLDAVGNTTAAIGKGFAIGSAALTALALFSAFTQAANIESIDITQHKVVIGVFIGGVIPFFVAALTMTSVGKGAMDMVNEIRRQFKEIPGLMEGTGKPDSAKCIDISTQSALREMVMPGVIAIVMPILIGLLLGAEALGGMLMGATFVGVLL</sequence>
<accession>A0A382YBS3</accession>
<feature type="non-terminal residue" evidence="10">
    <location>
        <position position="1"/>
    </location>
</feature>
<keyword evidence="3 9" id="KW-0812">Transmembrane</keyword>
<keyword evidence="5" id="KW-1278">Translocase</keyword>
<evidence type="ECO:0000256" key="7">
    <source>
        <dbReference type="ARBA" id="ARBA00023065"/>
    </source>
</evidence>
<dbReference type="GO" id="GO:0016020">
    <property type="term" value="C:membrane"/>
    <property type="evidence" value="ECO:0007669"/>
    <property type="project" value="InterPro"/>
</dbReference>
<reference evidence="10" key="1">
    <citation type="submission" date="2018-05" db="EMBL/GenBank/DDBJ databases">
        <authorList>
            <person name="Lanie J.A."/>
            <person name="Ng W.-L."/>
            <person name="Kazmierczak K.M."/>
            <person name="Andrzejewski T.M."/>
            <person name="Davidsen T.M."/>
            <person name="Wayne K.J."/>
            <person name="Tettelin H."/>
            <person name="Glass J.I."/>
            <person name="Rusch D."/>
            <person name="Podicherti R."/>
            <person name="Tsui H.-C.T."/>
            <person name="Winkler M.E."/>
        </authorList>
    </citation>
    <scope>NUCLEOTIDE SEQUENCE</scope>
</reference>
<evidence type="ECO:0000256" key="4">
    <source>
        <dbReference type="ARBA" id="ARBA00022842"/>
    </source>
</evidence>
<evidence type="ECO:0000256" key="2">
    <source>
        <dbReference type="ARBA" id="ARBA00022448"/>
    </source>
</evidence>
<dbReference type="GO" id="GO:0004427">
    <property type="term" value="F:inorganic diphosphate phosphatase activity"/>
    <property type="evidence" value="ECO:0007669"/>
    <property type="project" value="InterPro"/>
</dbReference>
<feature type="non-terminal residue" evidence="10">
    <location>
        <position position="264"/>
    </location>
</feature>
<feature type="transmembrane region" description="Helical" evidence="9">
    <location>
        <begin position="128"/>
        <end position="148"/>
    </location>
</feature>
<protein>
    <recommendedName>
        <fullName evidence="11">H(+)-exporting diphosphatase</fullName>
    </recommendedName>
</protein>
<name>A0A382YBS3_9ZZZZ</name>
<gene>
    <name evidence="10" type="ORF">METZ01_LOCUS433606</name>
</gene>
<evidence type="ECO:0000256" key="8">
    <source>
        <dbReference type="ARBA" id="ARBA00023136"/>
    </source>
</evidence>
<dbReference type="Pfam" id="PF03030">
    <property type="entry name" value="H_PPase"/>
    <property type="match status" value="1"/>
</dbReference>
<dbReference type="GO" id="GO:0009678">
    <property type="term" value="F:diphosphate hydrolysis-driven proton transmembrane transporter activity"/>
    <property type="evidence" value="ECO:0007669"/>
    <property type="project" value="InterPro"/>
</dbReference>
<feature type="transmembrane region" description="Helical" evidence="9">
    <location>
        <begin position="64"/>
        <end position="84"/>
    </location>
</feature>
<dbReference type="EMBL" id="UINC01174564">
    <property type="protein sequence ID" value="SVD80752.1"/>
    <property type="molecule type" value="Genomic_DNA"/>
</dbReference>
<keyword evidence="6 9" id="KW-1133">Transmembrane helix</keyword>
<feature type="transmembrane region" description="Helical" evidence="9">
    <location>
        <begin position="32"/>
        <end position="57"/>
    </location>
</feature>
<evidence type="ECO:0000256" key="6">
    <source>
        <dbReference type="ARBA" id="ARBA00022989"/>
    </source>
</evidence>
<dbReference type="GO" id="GO:0012505">
    <property type="term" value="C:endomembrane system"/>
    <property type="evidence" value="ECO:0007669"/>
    <property type="project" value="UniProtKB-SubCell"/>
</dbReference>
<evidence type="ECO:0000256" key="9">
    <source>
        <dbReference type="SAM" id="Phobius"/>
    </source>
</evidence>